<dbReference type="HOGENOM" id="CLU_018475_0_0_10"/>
<dbReference type="eggNOG" id="COG4632">
    <property type="taxonomic scope" value="Bacteria"/>
</dbReference>
<reference evidence="2 3" key="1">
    <citation type="submission" date="2012-08" db="EMBL/GenBank/DDBJ databases">
        <title>The Genome Sequence of Barnesiella intestinihominis YIT 11860.</title>
        <authorList>
            <consortium name="The Broad Institute Genome Sequencing Platform"/>
            <person name="Earl A."/>
            <person name="Ward D."/>
            <person name="Feldgarden M."/>
            <person name="Gevers D."/>
            <person name="Morotomi M."/>
            <person name="Walker B."/>
            <person name="Young S.K."/>
            <person name="Zeng Q."/>
            <person name="Gargeya S."/>
            <person name="Fitzgerald M."/>
            <person name="Haas B."/>
            <person name="Abouelleil A."/>
            <person name="Alvarado L."/>
            <person name="Arachchi H.M."/>
            <person name="Berlin A.M."/>
            <person name="Chapman S.B."/>
            <person name="Goldberg J."/>
            <person name="Griggs A."/>
            <person name="Gujja S."/>
            <person name="Hansen M."/>
            <person name="Howarth C."/>
            <person name="Imamovic A."/>
            <person name="Larimer J."/>
            <person name="McCowen C."/>
            <person name="Montmayeur A."/>
            <person name="Murphy C."/>
            <person name="Neiman D."/>
            <person name="Pearson M."/>
            <person name="Priest M."/>
            <person name="Roberts A."/>
            <person name="Saif S."/>
            <person name="Shea T."/>
            <person name="Sisk P."/>
            <person name="Sykes S."/>
            <person name="Wortman J."/>
            <person name="Nusbaum C."/>
            <person name="Birren B."/>
        </authorList>
    </citation>
    <scope>NUCLEOTIDE SEQUENCE [LARGE SCALE GENOMIC DNA]</scope>
    <source>
        <strain evidence="2 3">YIT 11860</strain>
    </source>
</reference>
<dbReference type="AlphaFoldDB" id="K0X0L4"/>
<proteinExistence type="predicted"/>
<accession>K0X0L4</accession>
<dbReference type="RefSeq" id="WP_008861901.1">
    <property type="nucleotide sequence ID" value="NZ_JH815204.1"/>
</dbReference>
<evidence type="ECO:0000313" key="3">
    <source>
        <dbReference type="Proteomes" id="UP000006044"/>
    </source>
</evidence>
<dbReference type="PANTHER" id="PTHR40446">
    <property type="entry name" value="N-ACETYLGLUCOSAMINE-1-PHOSPHODIESTER ALPHA-N-ACETYLGLUCOSAMINIDASE"/>
    <property type="match status" value="1"/>
</dbReference>
<evidence type="ECO:0000259" key="1">
    <source>
        <dbReference type="Pfam" id="PF09992"/>
    </source>
</evidence>
<sequence>MKNYLFPFSFLLLSLGIQAEKPQWGIPDTISHYPIGPGAVYTHIEFTQKPIQLHQITLDLNNEYNAVEVYPSNGKTPDASRETTSSQCKSNSYEGHRAFFGVNHDLFYYTGQTTAAGINVRNGEVVSHYGDYGRSVMSISKDKVAEVFPPKYSAKVICPDQTEITIDNVNESAYGIQSYRNCVLFNTYSSLTLTEDGLYVKIMPQGEWIINGNSTPCRVEAMEHTPIQPDGKSHILFMRNHASEQFEDKVKVGDVVYIDQRFVNTTFPNSGISVPPAQNVVQALHGWPSVILNGELHDKEYNDFVTPGREFQDYPCTLVGITKDGKRLFIITADKASMVENAYYLVEQGAWNVVNFDGGGSATMVVCDEVVNTPTDGKERAVMDSFQGISLAPVDSTFSFVSFSKPSVQAIPLSVVPLRVLAHNRYGEIIDDDFKDVTYSCEPEELGYVNSRGEFCAGAVSMLGTITARKGDSACKIRVVMGNAGKSVKLCADSLCIDDIREYPIEIETESDGKRYMVNPAIFDWQSVGADCCDVVEGVVRGVTNGRTVLQGKYGDVEIQLPVIVEIGVGENVHEHFSDGASFSVTGSSAITDIRFDSSVLPVGWSDGTTLLFDLSTGRAPNIMLDKPIRFFGLPDSISIQVKNWSALINNISYEFSCSTGSWSRIVNPDADSDSVYTVSFADLDVTAFPVVLNGMKIYLSTQIKGPNQKISFRDLKAYYPHEAPDGIKEVKCGSDFSISKIDPGVIRIQGISEGEDIVITLSDMNGRLLETFCDKAVGCGVCDIELPFVLPPGVYLVGIQTKNGRVVEKLAW</sequence>
<dbReference type="InterPro" id="IPR018711">
    <property type="entry name" value="NAGPA"/>
</dbReference>
<evidence type="ECO:0000313" key="2">
    <source>
        <dbReference type="EMBL" id="EJZ64953.1"/>
    </source>
</evidence>
<dbReference type="STRING" id="742726.HMPREF9448_01440"/>
<dbReference type="EMBL" id="ADLE01000008">
    <property type="protein sequence ID" value="EJZ64953.1"/>
    <property type="molecule type" value="Genomic_DNA"/>
</dbReference>
<feature type="domain" description="Phosphodiester glycosidase" evidence="1">
    <location>
        <begin position="251"/>
        <end position="385"/>
    </location>
</feature>
<dbReference type="OrthoDB" id="1003050at2"/>
<keyword evidence="3" id="KW-1185">Reference proteome</keyword>
<dbReference type="GeneID" id="77848707"/>
<dbReference type="PANTHER" id="PTHR40446:SF2">
    <property type="entry name" value="N-ACETYLGLUCOSAMINE-1-PHOSPHODIESTER ALPHA-N-ACETYLGLUCOSAMINIDASE"/>
    <property type="match status" value="1"/>
</dbReference>
<dbReference type="Proteomes" id="UP000006044">
    <property type="component" value="Unassembled WGS sequence"/>
</dbReference>
<organism evidence="2 3">
    <name type="scientific">Barnesiella intestinihominis YIT 11860</name>
    <dbReference type="NCBI Taxonomy" id="742726"/>
    <lineage>
        <taxon>Bacteria</taxon>
        <taxon>Pseudomonadati</taxon>
        <taxon>Bacteroidota</taxon>
        <taxon>Bacteroidia</taxon>
        <taxon>Bacteroidales</taxon>
        <taxon>Barnesiellaceae</taxon>
        <taxon>Barnesiella</taxon>
    </lineage>
</organism>
<dbReference type="Pfam" id="PF09992">
    <property type="entry name" value="NAGPA"/>
    <property type="match status" value="1"/>
</dbReference>
<gene>
    <name evidence="2" type="ORF">HMPREF9448_01440</name>
</gene>
<protein>
    <recommendedName>
        <fullName evidence="1">Phosphodiester glycosidase domain-containing protein</fullName>
    </recommendedName>
</protein>
<name>K0X0L4_9BACT</name>
<comment type="caution">
    <text evidence="2">The sequence shown here is derived from an EMBL/GenBank/DDBJ whole genome shotgun (WGS) entry which is preliminary data.</text>
</comment>